<reference evidence="8 9" key="1">
    <citation type="submission" date="2016-10" db="EMBL/GenBank/DDBJ databases">
        <authorList>
            <person name="de Groot N.N."/>
        </authorList>
    </citation>
    <scope>NUCLEOTIDE SEQUENCE [LARGE SCALE GENOMIC DNA]</scope>
    <source>
        <strain evidence="8 9">CGMCC 1.12097</strain>
    </source>
</reference>
<evidence type="ECO:0000256" key="5">
    <source>
        <dbReference type="PROSITE-ProRule" id="PRU01240"/>
    </source>
</evidence>
<keyword evidence="3 5" id="KW-0378">Hydrolase</keyword>
<sequence length="778" mass="85144">MARYDHLQLARLPEQLERRKRPGFGAAPERDRPYHSRRITEELNDAVAVQQRRRPPGTVNPSLILRVRMTGSLLESDWEALGLTVLSSDADRTLVLFSSNDELRDFRARIDAYGGPIPAGQAGAPYANFVASIASVGTVDPRDRIGVRLREEGYTGPEDFDAVGELVADLELWDLGRRDLRQSKLGDIEAYVVARGGEWLDEYIGPSITMARIRASGEVFRSLLSLEDVASIDLPPSPDVATTEAMRLELGELPERGPVGEDAPLIGVIDSGVNDHPLIEDILVGAIGVPERLGTADEWGHGTRVGGVAVFGDLRAQLAGGALARAARLCSAKVVNERGNFDERRLVPSQMREAVIALHARFGCRLFVIALADRKRVYDGGKVGTWAATLDELARELDVVIVVSAGNRAPRAGNRIEQAVTEYPRYLTEEGNRLFEPGGAINVVTVGSLAHGNGLDARLGAEVAVRPITQDGEPSPFTRVGPGVEGSVKPDFIDLGGTMIVDPLVQRLRDGRDVASAGLLTLHHRPIEQLITSGSGTSYAAPIVAFKAAQVLSRFPEASANLVRALLATSATVPEAAHQRLSPLGEDAIRNVCGYGQINLEHAAFSDDARVVLYAEDELAMDHFAIYELPVPALFQSTNGRRRIRISLAYDPPVRHSRNDYAGVGMSFRLVRGCEPALISEHYRRRPREEAVPDIANRFQCKMVPGPQSREKSTLQSATATFKTDISNYGDRYYIVVRCEAGWATELDRQRFAIVVQVAHEAEIQIYQQIRQRIQLRG</sequence>
<name>A0A1G5ZV04_9HYPH</name>
<feature type="active site" description="Charge relay system" evidence="5">
    <location>
        <position position="301"/>
    </location>
</feature>
<dbReference type="InterPro" id="IPR050131">
    <property type="entry name" value="Peptidase_S8_subtilisin-like"/>
</dbReference>
<dbReference type="InterPro" id="IPR036852">
    <property type="entry name" value="Peptidase_S8/S53_dom_sf"/>
</dbReference>
<organism evidence="8 9">
    <name type="scientific">Mesorhizobium qingshengii</name>
    <dbReference type="NCBI Taxonomy" id="1165689"/>
    <lineage>
        <taxon>Bacteria</taxon>
        <taxon>Pseudomonadati</taxon>
        <taxon>Pseudomonadota</taxon>
        <taxon>Alphaproteobacteria</taxon>
        <taxon>Hyphomicrobiales</taxon>
        <taxon>Phyllobacteriaceae</taxon>
        <taxon>Mesorhizobium</taxon>
    </lineage>
</organism>
<feature type="compositionally biased region" description="Basic and acidic residues" evidence="6">
    <location>
        <begin position="28"/>
        <end position="38"/>
    </location>
</feature>
<evidence type="ECO:0000256" key="4">
    <source>
        <dbReference type="ARBA" id="ARBA00022825"/>
    </source>
</evidence>
<evidence type="ECO:0000256" key="1">
    <source>
        <dbReference type="ARBA" id="ARBA00011073"/>
    </source>
</evidence>
<feature type="domain" description="Peptidase S8/S53" evidence="7">
    <location>
        <begin position="263"/>
        <end position="596"/>
    </location>
</feature>
<dbReference type="SUPFAM" id="SSF52743">
    <property type="entry name" value="Subtilisin-like"/>
    <property type="match status" value="1"/>
</dbReference>
<dbReference type="GO" id="GO:0006508">
    <property type="term" value="P:proteolysis"/>
    <property type="evidence" value="ECO:0007669"/>
    <property type="project" value="UniProtKB-KW"/>
</dbReference>
<dbReference type="Gene3D" id="3.40.50.200">
    <property type="entry name" value="Peptidase S8/S53 domain"/>
    <property type="match status" value="1"/>
</dbReference>
<feature type="active site" description="Charge relay system" evidence="5">
    <location>
        <position position="270"/>
    </location>
</feature>
<keyword evidence="4 5" id="KW-0720">Serine protease</keyword>
<dbReference type="CDD" id="cd04847">
    <property type="entry name" value="Peptidases_S8_Subtilisin_like_2"/>
    <property type="match status" value="1"/>
</dbReference>
<dbReference type="InterPro" id="IPR000209">
    <property type="entry name" value="Peptidase_S8/S53_dom"/>
</dbReference>
<dbReference type="OrthoDB" id="9768989at2"/>
<dbReference type="Pfam" id="PF00082">
    <property type="entry name" value="Peptidase_S8"/>
    <property type="match status" value="1"/>
</dbReference>
<comment type="similarity">
    <text evidence="1 5">Belongs to the peptidase S8 family.</text>
</comment>
<dbReference type="EMBL" id="FMXM01000031">
    <property type="protein sequence ID" value="SDA98397.1"/>
    <property type="molecule type" value="Genomic_DNA"/>
</dbReference>
<dbReference type="Proteomes" id="UP000198588">
    <property type="component" value="Unassembled WGS sequence"/>
</dbReference>
<dbReference type="PANTHER" id="PTHR43806">
    <property type="entry name" value="PEPTIDASE S8"/>
    <property type="match status" value="1"/>
</dbReference>
<dbReference type="RefSeq" id="WP_038654437.1">
    <property type="nucleotide sequence ID" value="NZ_FMXM01000031.1"/>
</dbReference>
<gene>
    <name evidence="8" type="ORF">SAMN02927914_06191</name>
</gene>
<evidence type="ECO:0000313" key="8">
    <source>
        <dbReference type="EMBL" id="SDA98397.1"/>
    </source>
</evidence>
<dbReference type="PROSITE" id="PS51892">
    <property type="entry name" value="SUBTILASE"/>
    <property type="match status" value="1"/>
</dbReference>
<evidence type="ECO:0000256" key="2">
    <source>
        <dbReference type="ARBA" id="ARBA00022670"/>
    </source>
</evidence>
<protein>
    <submittedName>
        <fullName evidence="8">Subtilase family protein</fullName>
    </submittedName>
</protein>
<dbReference type="InterPro" id="IPR034074">
    <property type="entry name" value="Y4bN_pept_dom"/>
</dbReference>
<accession>A0A1G5ZV04</accession>
<evidence type="ECO:0000256" key="6">
    <source>
        <dbReference type="SAM" id="MobiDB-lite"/>
    </source>
</evidence>
<proteinExistence type="inferred from homology"/>
<keyword evidence="2 5" id="KW-0645">Protease</keyword>
<evidence type="ECO:0000313" key="9">
    <source>
        <dbReference type="Proteomes" id="UP000198588"/>
    </source>
</evidence>
<feature type="region of interest" description="Disordered" evidence="6">
    <location>
        <begin position="18"/>
        <end position="38"/>
    </location>
</feature>
<dbReference type="STRING" id="1165689.SAMN02927914_06191"/>
<dbReference type="AlphaFoldDB" id="A0A1G5ZV04"/>
<dbReference type="GO" id="GO:0004252">
    <property type="term" value="F:serine-type endopeptidase activity"/>
    <property type="evidence" value="ECO:0007669"/>
    <property type="project" value="UniProtKB-UniRule"/>
</dbReference>
<evidence type="ECO:0000259" key="7">
    <source>
        <dbReference type="Pfam" id="PF00082"/>
    </source>
</evidence>
<feature type="active site" description="Charge relay system" evidence="5">
    <location>
        <position position="538"/>
    </location>
</feature>
<evidence type="ECO:0000256" key="3">
    <source>
        <dbReference type="ARBA" id="ARBA00022801"/>
    </source>
</evidence>
<dbReference type="PANTHER" id="PTHR43806:SF11">
    <property type="entry name" value="CEREVISIN-RELATED"/>
    <property type="match status" value="1"/>
</dbReference>